<dbReference type="SMART" id="SM00436">
    <property type="entry name" value="TOP1Bc"/>
    <property type="match status" value="1"/>
</dbReference>
<dbReference type="Gene3D" id="1.10.290.10">
    <property type="entry name" value="Topoisomerase I, domain 4"/>
    <property type="match status" value="1"/>
</dbReference>
<dbReference type="Pfam" id="PF01751">
    <property type="entry name" value="Toprim"/>
    <property type="match status" value="1"/>
</dbReference>
<reference evidence="12 13" key="1">
    <citation type="submission" date="2019-01" db="EMBL/GenBank/DDBJ databases">
        <title>Complete genome sequence of Bifidobacterium gallinarum CACC 514.</title>
        <authorList>
            <person name="Jung M."/>
        </authorList>
    </citation>
    <scope>NUCLEOTIDE SEQUENCE [LARGE SCALE GENOMIC DNA]</scope>
    <source>
        <strain evidence="12 13">CACC 514</strain>
    </source>
</reference>
<comment type="similarity">
    <text evidence="2">Belongs to the type IA topoisomerase family.</text>
</comment>
<dbReference type="CDD" id="cd03362">
    <property type="entry name" value="TOPRIM_TopoIA_TopoIII"/>
    <property type="match status" value="1"/>
</dbReference>
<dbReference type="EC" id="5.6.2.1" evidence="3"/>
<keyword evidence="4" id="KW-0799">Topoisomerase</keyword>
<gene>
    <name evidence="12" type="ORF">ESN35_06120</name>
</gene>
<keyword evidence="5" id="KW-0238">DNA-binding</keyword>
<protein>
    <recommendedName>
        <fullName evidence="3">DNA topoisomerase</fullName>
        <ecNumber evidence="3">5.6.2.1</ecNumber>
    </recommendedName>
    <alternativeName>
        <fullName evidence="10">Omega-protein</fullName>
    </alternativeName>
    <alternativeName>
        <fullName evidence="9">Relaxing enzyme</fullName>
    </alternativeName>
    <alternativeName>
        <fullName evidence="7">Swivelase</fullName>
    </alternativeName>
    <alternativeName>
        <fullName evidence="8">Untwisting enzyme</fullName>
    </alternativeName>
</protein>
<dbReference type="InterPro" id="IPR003602">
    <property type="entry name" value="Topo_IA_DNA-bd_dom"/>
</dbReference>
<dbReference type="PANTHER" id="PTHR11390">
    <property type="entry name" value="PROKARYOTIC DNA TOPOISOMERASE"/>
    <property type="match status" value="1"/>
</dbReference>
<dbReference type="InterPro" id="IPR013826">
    <property type="entry name" value="Topo_IA_cen_sub3"/>
</dbReference>
<comment type="catalytic activity">
    <reaction evidence="1">
        <text>ATP-independent breakage of single-stranded DNA, followed by passage and rejoining.</text>
        <dbReference type="EC" id="5.6.2.1"/>
    </reaction>
</comment>
<feature type="domain" description="Topo IA-type catalytic" evidence="11">
    <location>
        <begin position="156"/>
        <end position="600"/>
    </location>
</feature>
<evidence type="ECO:0000256" key="6">
    <source>
        <dbReference type="ARBA" id="ARBA00023235"/>
    </source>
</evidence>
<dbReference type="Pfam" id="PF01131">
    <property type="entry name" value="Topoisom_bac"/>
    <property type="match status" value="1"/>
</dbReference>
<dbReference type="InterPro" id="IPR003601">
    <property type="entry name" value="Topo_IA_2"/>
</dbReference>
<evidence type="ECO:0000256" key="7">
    <source>
        <dbReference type="ARBA" id="ARBA00030003"/>
    </source>
</evidence>
<dbReference type="GO" id="GO:0006265">
    <property type="term" value="P:DNA topological change"/>
    <property type="evidence" value="ECO:0007669"/>
    <property type="project" value="InterPro"/>
</dbReference>
<evidence type="ECO:0000256" key="4">
    <source>
        <dbReference type="ARBA" id="ARBA00023029"/>
    </source>
</evidence>
<evidence type="ECO:0000256" key="8">
    <source>
        <dbReference type="ARBA" id="ARBA00031985"/>
    </source>
</evidence>
<name>A0A4P6DWH1_9BIFI</name>
<dbReference type="PRINTS" id="PR00417">
    <property type="entry name" value="PRTPISMRASEI"/>
</dbReference>
<dbReference type="Pfam" id="PF13342">
    <property type="entry name" value="Toprim_Crpt"/>
    <property type="match status" value="1"/>
</dbReference>
<dbReference type="GO" id="GO:0043597">
    <property type="term" value="C:cytoplasmic replication fork"/>
    <property type="evidence" value="ECO:0007669"/>
    <property type="project" value="TreeGrafter"/>
</dbReference>
<dbReference type="InterPro" id="IPR000380">
    <property type="entry name" value="Topo_IA"/>
</dbReference>
<dbReference type="GO" id="GO:0003677">
    <property type="term" value="F:DNA binding"/>
    <property type="evidence" value="ECO:0007669"/>
    <property type="project" value="UniProtKB-KW"/>
</dbReference>
<dbReference type="PROSITE" id="PS52039">
    <property type="entry name" value="TOPO_IA_2"/>
    <property type="match status" value="1"/>
</dbReference>
<dbReference type="GO" id="GO:0003917">
    <property type="term" value="F:DNA topoisomerase type I (single strand cut, ATP-independent) activity"/>
    <property type="evidence" value="ECO:0007669"/>
    <property type="project" value="UniProtKB-EC"/>
</dbReference>
<dbReference type="SMART" id="SM00437">
    <property type="entry name" value="TOP1Ac"/>
    <property type="match status" value="1"/>
</dbReference>
<dbReference type="PANTHER" id="PTHR11390:SF21">
    <property type="entry name" value="DNA TOPOISOMERASE 3-ALPHA"/>
    <property type="match status" value="1"/>
</dbReference>
<organism evidence="12 13">
    <name type="scientific">Bifidobacterium pullorum subsp. gallinarum</name>
    <dbReference type="NCBI Taxonomy" id="78344"/>
    <lineage>
        <taxon>Bacteria</taxon>
        <taxon>Bacillati</taxon>
        <taxon>Actinomycetota</taxon>
        <taxon>Actinomycetes</taxon>
        <taxon>Bifidobacteriales</taxon>
        <taxon>Bifidobacteriaceae</taxon>
        <taxon>Bifidobacterium</taxon>
    </lineage>
</organism>
<dbReference type="InterPro" id="IPR013825">
    <property type="entry name" value="Topo_IA_cen_sub2"/>
</dbReference>
<evidence type="ECO:0000256" key="9">
    <source>
        <dbReference type="ARBA" id="ARBA00032235"/>
    </source>
</evidence>
<dbReference type="InterPro" id="IPR034144">
    <property type="entry name" value="TOPRIM_TopoIII"/>
</dbReference>
<dbReference type="InterPro" id="IPR013497">
    <property type="entry name" value="Topo_IA_cen"/>
</dbReference>
<dbReference type="GO" id="GO:0006310">
    <property type="term" value="P:DNA recombination"/>
    <property type="evidence" value="ECO:0007669"/>
    <property type="project" value="TreeGrafter"/>
</dbReference>
<sequence>MRLIIAEKKSVGQAIAAAIGGRAEPGEGCLTLPGTIVTWAQGHLVELAEPGEYEDRTWDKWSMDDLPIDPDPDWRWTISRSQGAAGQYRTVARLIADPRVDLLVNACDPDREGEAIFRRIIHHARTGKPAMRLWVASLEPDAIRQALGSMRPERDYDGLAAAADIRAKADWLVGMNASRAYTLTYDRRLPVGRVQTPTLALVADRDQAIAGHRKTPYWKVVADMGGWRLSSDRIDDQETTGRLARSVTDGVMHITEVDRARARQKPPRLYDLTGLQKDMARMHGITAARTLAALQQLYERGLASYPRTDSRYITHDDLETLHGLTQGTRLVDGFIDPAAKPAEPRYALVVDDSKVAGHTAILPTRVLDAQTLDQLDDDQRKVITRVVRRMWEAIGPDRVHDVTKVTATHDGRMFTSRSDQTIEPGWTLIEPAPATSGIKDAGDEDDADDQTADVIPINLTEGIDLHPISPVQVVQGETKPPARFTDATLLAAMEHASRYVEDRGLKNALDDDESHSGGIGTPATRADIIEKLIKSGYMARHGRHLESTQTGRLLVGIVSPELKDIALTARMEQALSDVEHGLTDPHQVMQTFRDLAHRIPEQAARDADPTIMAGRSIQREEYGPCPRCGQPVVRTGHVWQCSTNRSEKQPDGGWTLTEGCGWKLFGTISGRKLTNTNVKTLLGKGGIRLKGFTSKNGKTFDATLVPDPDHGCRFDFNNQGKDRK</sequence>
<dbReference type="InterPro" id="IPR025589">
    <property type="entry name" value="Toprim_C_rpt"/>
</dbReference>
<evidence type="ECO:0000256" key="3">
    <source>
        <dbReference type="ARBA" id="ARBA00012891"/>
    </source>
</evidence>
<dbReference type="InterPro" id="IPR006171">
    <property type="entry name" value="TOPRIM_dom"/>
</dbReference>
<evidence type="ECO:0000256" key="2">
    <source>
        <dbReference type="ARBA" id="ARBA00009446"/>
    </source>
</evidence>
<dbReference type="Gene3D" id="3.40.50.140">
    <property type="match status" value="1"/>
</dbReference>
<dbReference type="Gene3D" id="1.10.460.10">
    <property type="entry name" value="Topoisomerase I, domain 2"/>
    <property type="match status" value="1"/>
</dbReference>
<dbReference type="SMART" id="SM00493">
    <property type="entry name" value="TOPRIM"/>
    <property type="match status" value="1"/>
</dbReference>
<dbReference type="Proteomes" id="UP000293589">
    <property type="component" value="Chromosome"/>
</dbReference>
<dbReference type="InterPro" id="IPR013824">
    <property type="entry name" value="Topo_IA_cen_sub1"/>
</dbReference>
<dbReference type="KEGG" id="bgx:ESN35_06120"/>
<proteinExistence type="inferred from homology"/>
<evidence type="ECO:0000313" key="12">
    <source>
        <dbReference type="EMBL" id="QAY33024.1"/>
    </source>
</evidence>
<evidence type="ECO:0000313" key="13">
    <source>
        <dbReference type="Proteomes" id="UP000293589"/>
    </source>
</evidence>
<dbReference type="EMBL" id="CP035464">
    <property type="protein sequence ID" value="QAY33024.1"/>
    <property type="molecule type" value="Genomic_DNA"/>
</dbReference>
<evidence type="ECO:0000259" key="11">
    <source>
        <dbReference type="PROSITE" id="PS52039"/>
    </source>
</evidence>
<dbReference type="GO" id="GO:0006281">
    <property type="term" value="P:DNA repair"/>
    <property type="evidence" value="ECO:0007669"/>
    <property type="project" value="TreeGrafter"/>
</dbReference>
<accession>A0A4P6DWH1</accession>
<keyword evidence="6 12" id="KW-0413">Isomerase</keyword>
<dbReference type="AlphaFoldDB" id="A0A4P6DWH1"/>
<dbReference type="InterPro" id="IPR023405">
    <property type="entry name" value="Topo_IA_core_domain"/>
</dbReference>
<dbReference type="RefSeq" id="WP_129237447.1">
    <property type="nucleotide sequence ID" value="NZ_CP035464.1"/>
</dbReference>
<evidence type="ECO:0000256" key="5">
    <source>
        <dbReference type="ARBA" id="ARBA00023125"/>
    </source>
</evidence>
<dbReference type="SUPFAM" id="SSF56712">
    <property type="entry name" value="Prokaryotic type I DNA topoisomerase"/>
    <property type="match status" value="1"/>
</dbReference>
<evidence type="ECO:0000256" key="1">
    <source>
        <dbReference type="ARBA" id="ARBA00000213"/>
    </source>
</evidence>
<evidence type="ECO:0000256" key="10">
    <source>
        <dbReference type="ARBA" id="ARBA00032877"/>
    </source>
</evidence>
<dbReference type="Gene3D" id="2.70.20.10">
    <property type="entry name" value="Topoisomerase I, domain 3"/>
    <property type="match status" value="1"/>
</dbReference>